<evidence type="ECO:0000256" key="1">
    <source>
        <dbReference type="SAM" id="MobiDB-lite"/>
    </source>
</evidence>
<reference evidence="3" key="2">
    <citation type="submission" date="2015-01" db="EMBL/GenBank/DDBJ databases">
        <title>Evolutionary Origins and Diversification of the Mycorrhizal Mutualists.</title>
        <authorList>
            <consortium name="DOE Joint Genome Institute"/>
            <consortium name="Mycorrhizal Genomics Consortium"/>
            <person name="Kohler A."/>
            <person name="Kuo A."/>
            <person name="Nagy L.G."/>
            <person name="Floudas D."/>
            <person name="Copeland A."/>
            <person name="Barry K.W."/>
            <person name="Cichocki N."/>
            <person name="Veneault-Fourrey C."/>
            <person name="LaButti K."/>
            <person name="Lindquist E.A."/>
            <person name="Lipzen A."/>
            <person name="Lundell T."/>
            <person name="Morin E."/>
            <person name="Murat C."/>
            <person name="Riley R."/>
            <person name="Ohm R."/>
            <person name="Sun H."/>
            <person name="Tunlid A."/>
            <person name="Henrissat B."/>
            <person name="Grigoriev I.V."/>
            <person name="Hibbett D.S."/>
            <person name="Martin F."/>
        </authorList>
    </citation>
    <scope>NUCLEOTIDE SEQUENCE [LARGE SCALE GENOMIC DNA]</scope>
    <source>
        <strain evidence="3">LaAM-08-1</strain>
    </source>
</reference>
<evidence type="ECO:0000313" key="2">
    <source>
        <dbReference type="EMBL" id="KIK05487.1"/>
    </source>
</evidence>
<dbReference type="HOGENOM" id="CLU_1695762_0_0_1"/>
<sequence>MLTRATPRFNYNLDNLAGDASQLAHPDEVAFHGAEVEQDDRAVTELQNAFEEEDGSFSQGHQDSQSSQSSSGSTGYDDSTEDGISSEDEDGTEDGTEIRLPENMCSGLDEAEDFEFGSSQESRSLDSTDDSVSVPQVRDPLFLPSSSQECKYSAS</sequence>
<gene>
    <name evidence="2" type="ORF">K443DRAFT_91176</name>
</gene>
<feature type="region of interest" description="Disordered" evidence="1">
    <location>
        <begin position="32"/>
        <end position="155"/>
    </location>
</feature>
<proteinExistence type="predicted"/>
<feature type="compositionally biased region" description="Low complexity" evidence="1">
    <location>
        <begin position="56"/>
        <end position="77"/>
    </location>
</feature>
<reference evidence="2 3" key="1">
    <citation type="submission" date="2014-04" db="EMBL/GenBank/DDBJ databases">
        <authorList>
            <consortium name="DOE Joint Genome Institute"/>
            <person name="Kuo A."/>
            <person name="Kohler A."/>
            <person name="Nagy L.G."/>
            <person name="Floudas D."/>
            <person name="Copeland A."/>
            <person name="Barry K.W."/>
            <person name="Cichocki N."/>
            <person name="Veneault-Fourrey C."/>
            <person name="LaButti K."/>
            <person name="Lindquist E.A."/>
            <person name="Lipzen A."/>
            <person name="Lundell T."/>
            <person name="Morin E."/>
            <person name="Murat C."/>
            <person name="Sun H."/>
            <person name="Tunlid A."/>
            <person name="Henrissat B."/>
            <person name="Grigoriev I.V."/>
            <person name="Hibbett D.S."/>
            <person name="Martin F."/>
            <person name="Nordberg H.P."/>
            <person name="Cantor M.N."/>
            <person name="Hua S.X."/>
        </authorList>
    </citation>
    <scope>NUCLEOTIDE SEQUENCE [LARGE SCALE GENOMIC DNA]</scope>
    <source>
        <strain evidence="2 3">LaAM-08-1</strain>
    </source>
</reference>
<feature type="compositionally biased region" description="Acidic residues" evidence="1">
    <location>
        <begin position="78"/>
        <end position="95"/>
    </location>
</feature>
<keyword evidence="3" id="KW-1185">Reference proteome</keyword>
<feature type="compositionally biased region" description="Polar residues" evidence="1">
    <location>
        <begin position="144"/>
        <end position="155"/>
    </location>
</feature>
<evidence type="ECO:0000313" key="3">
    <source>
        <dbReference type="Proteomes" id="UP000054477"/>
    </source>
</evidence>
<name>A0A0C9Y5S7_9AGAR</name>
<dbReference type="Proteomes" id="UP000054477">
    <property type="component" value="Unassembled WGS sequence"/>
</dbReference>
<dbReference type="AlphaFoldDB" id="A0A0C9Y5S7"/>
<dbReference type="EMBL" id="KN838559">
    <property type="protein sequence ID" value="KIK05487.1"/>
    <property type="molecule type" value="Genomic_DNA"/>
</dbReference>
<organism evidence="2 3">
    <name type="scientific">Laccaria amethystina LaAM-08-1</name>
    <dbReference type="NCBI Taxonomy" id="1095629"/>
    <lineage>
        <taxon>Eukaryota</taxon>
        <taxon>Fungi</taxon>
        <taxon>Dikarya</taxon>
        <taxon>Basidiomycota</taxon>
        <taxon>Agaricomycotina</taxon>
        <taxon>Agaricomycetes</taxon>
        <taxon>Agaricomycetidae</taxon>
        <taxon>Agaricales</taxon>
        <taxon>Agaricineae</taxon>
        <taxon>Hydnangiaceae</taxon>
        <taxon>Laccaria</taxon>
    </lineage>
</organism>
<accession>A0A0C9Y5S7</accession>
<protein>
    <submittedName>
        <fullName evidence="2">Uncharacterized protein</fullName>
    </submittedName>
</protein>